<dbReference type="InterPro" id="IPR036465">
    <property type="entry name" value="vWFA_dom_sf"/>
</dbReference>
<evidence type="ECO:0000256" key="3">
    <source>
        <dbReference type="ARBA" id="ARBA00022729"/>
    </source>
</evidence>
<organism evidence="8 9">
    <name type="scientific">Xiphophorus couchianus</name>
    <name type="common">Monterrey platyfish</name>
    <dbReference type="NCBI Taxonomy" id="32473"/>
    <lineage>
        <taxon>Eukaryota</taxon>
        <taxon>Metazoa</taxon>
        <taxon>Chordata</taxon>
        <taxon>Craniata</taxon>
        <taxon>Vertebrata</taxon>
        <taxon>Euteleostomi</taxon>
        <taxon>Actinopterygii</taxon>
        <taxon>Neopterygii</taxon>
        <taxon>Teleostei</taxon>
        <taxon>Neoteleostei</taxon>
        <taxon>Acanthomorphata</taxon>
        <taxon>Ovalentaria</taxon>
        <taxon>Atherinomorphae</taxon>
        <taxon>Cyprinodontiformes</taxon>
        <taxon>Poeciliidae</taxon>
        <taxon>Poeciliinae</taxon>
        <taxon>Xiphophorus</taxon>
    </lineage>
</organism>
<evidence type="ECO:0000256" key="4">
    <source>
        <dbReference type="ARBA" id="ARBA00022737"/>
    </source>
</evidence>
<dbReference type="Proteomes" id="UP000261380">
    <property type="component" value="Unplaced"/>
</dbReference>
<evidence type="ECO:0000256" key="5">
    <source>
        <dbReference type="ARBA" id="ARBA00023180"/>
    </source>
</evidence>
<reference evidence="8" key="2">
    <citation type="submission" date="2025-09" db="UniProtKB">
        <authorList>
            <consortium name="Ensembl"/>
        </authorList>
    </citation>
    <scope>IDENTIFICATION</scope>
</reference>
<dbReference type="InterPro" id="IPR002035">
    <property type="entry name" value="VWF_A"/>
</dbReference>
<feature type="compositionally biased region" description="Basic and acidic residues" evidence="6">
    <location>
        <begin position="18"/>
        <end position="31"/>
    </location>
</feature>
<dbReference type="Pfam" id="PF00092">
    <property type="entry name" value="VWA"/>
    <property type="match status" value="1"/>
</dbReference>
<evidence type="ECO:0000313" key="8">
    <source>
        <dbReference type="Ensembl" id="ENSXCOP00000027853.1"/>
    </source>
</evidence>
<dbReference type="AlphaFoldDB" id="A0A3B5MVJ8"/>
<dbReference type="GeneTree" id="ENSGT00940000155619"/>
<dbReference type="PANTHER" id="PTHR24020">
    <property type="entry name" value="COLLAGEN ALPHA"/>
    <property type="match status" value="1"/>
</dbReference>
<proteinExistence type="predicted"/>
<dbReference type="SUPFAM" id="SSF53300">
    <property type="entry name" value="vWA-like"/>
    <property type="match status" value="1"/>
</dbReference>
<keyword evidence="5" id="KW-0325">Glycoprotein</keyword>
<dbReference type="CDD" id="cd01472">
    <property type="entry name" value="vWA_collagen"/>
    <property type="match status" value="1"/>
</dbReference>
<evidence type="ECO:0000256" key="1">
    <source>
        <dbReference type="ARBA" id="ARBA00004613"/>
    </source>
</evidence>
<name>A0A3B5MVJ8_9TELE</name>
<dbReference type="SMART" id="SM00327">
    <property type="entry name" value="VWA"/>
    <property type="match status" value="1"/>
</dbReference>
<evidence type="ECO:0000256" key="6">
    <source>
        <dbReference type="SAM" id="MobiDB-lite"/>
    </source>
</evidence>
<sequence>SQTDGWKQAGCQVLPTGPDRHHEQDGQRLPDPECENATLGDIVFLVDSSTSIGEENFRIVRTFLRNVIQNLDIGPDKVRVGLALYGDRPQKEFLLKDHMDKTAVLDAVEQIAFLRGGTKTGKAMDFIREEYFTPEAGSRARKHVPQIAVLLTDGNSNDDVSLPAKHLRDLNVFMFVIGVSQYNYDQLKIIANHPPEDYILTTDSFQTLQSLRNTLLKTVCSSLEIQKIGKVSSI</sequence>
<dbReference type="GO" id="GO:0005576">
    <property type="term" value="C:extracellular region"/>
    <property type="evidence" value="ECO:0007669"/>
    <property type="project" value="UniProtKB-SubCell"/>
</dbReference>
<evidence type="ECO:0000256" key="2">
    <source>
        <dbReference type="ARBA" id="ARBA00022525"/>
    </source>
</evidence>
<evidence type="ECO:0000259" key="7">
    <source>
        <dbReference type="PROSITE" id="PS50234"/>
    </source>
</evidence>
<feature type="domain" description="VWFA" evidence="7">
    <location>
        <begin position="41"/>
        <end position="215"/>
    </location>
</feature>
<protein>
    <recommendedName>
        <fullName evidence="7">VWFA domain-containing protein</fullName>
    </recommendedName>
</protein>
<reference evidence="8" key="1">
    <citation type="submission" date="2025-08" db="UniProtKB">
        <authorList>
            <consortium name="Ensembl"/>
        </authorList>
    </citation>
    <scope>IDENTIFICATION</scope>
</reference>
<keyword evidence="2" id="KW-0964">Secreted</keyword>
<feature type="region of interest" description="Disordered" evidence="6">
    <location>
        <begin position="1"/>
        <end position="31"/>
    </location>
</feature>
<dbReference type="Gene3D" id="3.40.50.410">
    <property type="entry name" value="von Willebrand factor, type A domain"/>
    <property type="match status" value="1"/>
</dbReference>
<keyword evidence="4" id="KW-0677">Repeat</keyword>
<dbReference type="PRINTS" id="PR00453">
    <property type="entry name" value="VWFADOMAIN"/>
</dbReference>
<evidence type="ECO:0000313" key="9">
    <source>
        <dbReference type="Proteomes" id="UP000261380"/>
    </source>
</evidence>
<dbReference type="STRING" id="32473.ENSXCOP00000027853"/>
<accession>A0A3B5MVJ8</accession>
<dbReference type="InterPro" id="IPR050525">
    <property type="entry name" value="ECM_Assembly_Org"/>
</dbReference>
<keyword evidence="9" id="KW-1185">Reference proteome</keyword>
<keyword evidence="3" id="KW-0732">Signal</keyword>
<dbReference type="FunFam" id="3.40.50.410:FF:000004">
    <property type="entry name" value="collagen alpha-6(VI) chain"/>
    <property type="match status" value="1"/>
</dbReference>
<comment type="subcellular location">
    <subcellularLocation>
        <location evidence="1">Secreted</location>
    </subcellularLocation>
</comment>
<dbReference type="Ensembl" id="ENSXCOT00000028189.1">
    <property type="protein sequence ID" value="ENSXCOP00000027853.1"/>
    <property type="gene ID" value="ENSXCOG00000020773.1"/>
</dbReference>
<dbReference type="PROSITE" id="PS50234">
    <property type="entry name" value="VWFA"/>
    <property type="match status" value="1"/>
</dbReference>
<dbReference type="PANTHER" id="PTHR24020:SF86">
    <property type="entry name" value="COLLAGEN, TYPE VI, ALPHA 4"/>
    <property type="match status" value="1"/>
</dbReference>